<feature type="signal peptide" evidence="5">
    <location>
        <begin position="1"/>
        <end position="27"/>
    </location>
</feature>
<accession>A0A7W0HP83</accession>
<dbReference type="InterPro" id="IPR006060">
    <property type="entry name" value="Maltose/Cyclodextrin-bd"/>
</dbReference>
<dbReference type="InterPro" id="IPR006059">
    <property type="entry name" value="SBP"/>
</dbReference>
<evidence type="ECO:0000256" key="3">
    <source>
        <dbReference type="ARBA" id="ARBA00022597"/>
    </source>
</evidence>
<dbReference type="RefSeq" id="WP_181609407.1">
    <property type="nucleotide sequence ID" value="NZ_BAABAM010000006.1"/>
</dbReference>
<dbReference type="Proteomes" id="UP000530928">
    <property type="component" value="Unassembled WGS sequence"/>
</dbReference>
<feature type="chain" id="PRO_5031243791" evidence="5">
    <location>
        <begin position="28"/>
        <end position="422"/>
    </location>
</feature>
<dbReference type="Pfam" id="PF13416">
    <property type="entry name" value="SBP_bac_8"/>
    <property type="match status" value="1"/>
</dbReference>
<comment type="caution">
    <text evidence="6">The sequence shown here is derived from an EMBL/GenBank/DDBJ whole genome shotgun (WGS) entry which is preliminary data.</text>
</comment>
<reference evidence="6 7" key="1">
    <citation type="submission" date="2020-07" db="EMBL/GenBank/DDBJ databases">
        <title>Genomic Encyclopedia of Type Strains, Phase IV (KMG-IV): sequencing the most valuable type-strain genomes for metagenomic binning, comparative biology and taxonomic classification.</title>
        <authorList>
            <person name="Goeker M."/>
        </authorList>
    </citation>
    <scope>NUCLEOTIDE SEQUENCE [LARGE SCALE GENOMIC DNA]</scope>
    <source>
        <strain evidence="6 7">DSM 45533</strain>
    </source>
</reference>
<name>A0A7W0HP83_9ACTN</name>
<keyword evidence="7" id="KW-1185">Reference proteome</keyword>
<sequence>MRIRALATLAGLALAAAACGNSAEAPAAAPTSAAPAPSSAAPAAGGKLVIWSEGAKRTAALKPFAEQFGAENGVTVEIKEITENPQQTFVTASQQGSGPDVMVGAHDWIGNMVQNGAVEPVNLTDEQKAGFNPVAVKAVTFNGQVYGAPYAVENLALIRNTDLVADAPATFDEVAAKGLALKKDGKVKEALCLQVAQVGDAYHAYPLFSSAGGSLFGATATGDPDPKQVQIGTGDSVKAWGKLGELGKKGVLKTSITPENSIPTFAKGDCAFLVSGPWAMNDVRKSGLKYDISAIPAFEGGKPATPFVGVQAFFVAAKGQNKTLAQEFVTNYVTNTDVAKALYDADPRPPALTAAMDLVKGNDPDLAKFLDAGKDGLPMPAIPEMSAIWEPFGIAEASVIKGGDAAKAAGAAQKAVEKSLAK</sequence>
<keyword evidence="2" id="KW-0813">Transport</keyword>
<proteinExistence type="inferred from homology"/>
<dbReference type="GO" id="GO:0015144">
    <property type="term" value="F:carbohydrate transmembrane transporter activity"/>
    <property type="evidence" value="ECO:0007669"/>
    <property type="project" value="InterPro"/>
</dbReference>
<dbReference type="GO" id="GO:1901982">
    <property type="term" value="F:maltose binding"/>
    <property type="evidence" value="ECO:0007669"/>
    <property type="project" value="TreeGrafter"/>
</dbReference>
<dbReference type="AlphaFoldDB" id="A0A7W0HP83"/>
<dbReference type="CDD" id="cd13586">
    <property type="entry name" value="PBP2_Maltose_binding_like"/>
    <property type="match status" value="1"/>
</dbReference>
<keyword evidence="3" id="KW-0762">Sugar transport</keyword>
<evidence type="ECO:0000256" key="4">
    <source>
        <dbReference type="ARBA" id="ARBA00022729"/>
    </source>
</evidence>
<dbReference type="GO" id="GO:0055052">
    <property type="term" value="C:ATP-binding cassette (ABC) transporter complex, substrate-binding subunit-containing"/>
    <property type="evidence" value="ECO:0007669"/>
    <property type="project" value="TreeGrafter"/>
</dbReference>
<dbReference type="EMBL" id="JACDUR010000002">
    <property type="protein sequence ID" value="MBA2890603.1"/>
    <property type="molecule type" value="Genomic_DNA"/>
</dbReference>
<dbReference type="Gene3D" id="3.40.190.10">
    <property type="entry name" value="Periplasmic binding protein-like II"/>
    <property type="match status" value="2"/>
</dbReference>
<dbReference type="SUPFAM" id="SSF53850">
    <property type="entry name" value="Periplasmic binding protein-like II"/>
    <property type="match status" value="1"/>
</dbReference>
<dbReference type="PROSITE" id="PS51257">
    <property type="entry name" value="PROKAR_LIPOPROTEIN"/>
    <property type="match status" value="1"/>
</dbReference>
<evidence type="ECO:0000256" key="1">
    <source>
        <dbReference type="ARBA" id="ARBA00008520"/>
    </source>
</evidence>
<gene>
    <name evidence="6" type="ORF">HNR30_001944</name>
</gene>
<organism evidence="6 7">
    <name type="scientific">Nonomuraea soli</name>
    <dbReference type="NCBI Taxonomy" id="1032476"/>
    <lineage>
        <taxon>Bacteria</taxon>
        <taxon>Bacillati</taxon>
        <taxon>Actinomycetota</taxon>
        <taxon>Actinomycetes</taxon>
        <taxon>Streptosporangiales</taxon>
        <taxon>Streptosporangiaceae</taxon>
        <taxon>Nonomuraea</taxon>
    </lineage>
</organism>
<comment type="similarity">
    <text evidence="1">Belongs to the bacterial solute-binding protein 1 family.</text>
</comment>
<dbReference type="PRINTS" id="PR00181">
    <property type="entry name" value="MALTOSEBP"/>
</dbReference>
<evidence type="ECO:0000256" key="2">
    <source>
        <dbReference type="ARBA" id="ARBA00022448"/>
    </source>
</evidence>
<evidence type="ECO:0000256" key="5">
    <source>
        <dbReference type="SAM" id="SignalP"/>
    </source>
</evidence>
<evidence type="ECO:0000313" key="7">
    <source>
        <dbReference type="Proteomes" id="UP000530928"/>
    </source>
</evidence>
<dbReference type="PANTHER" id="PTHR30061:SF50">
    <property type="entry name" value="MALTOSE_MALTODEXTRIN-BINDING PERIPLASMIC PROTEIN"/>
    <property type="match status" value="1"/>
</dbReference>
<dbReference type="GO" id="GO:0015768">
    <property type="term" value="P:maltose transport"/>
    <property type="evidence" value="ECO:0007669"/>
    <property type="project" value="TreeGrafter"/>
</dbReference>
<keyword evidence="4 5" id="KW-0732">Signal</keyword>
<dbReference type="PANTHER" id="PTHR30061">
    <property type="entry name" value="MALTOSE-BINDING PERIPLASMIC PROTEIN"/>
    <property type="match status" value="1"/>
</dbReference>
<dbReference type="GO" id="GO:0042956">
    <property type="term" value="P:maltodextrin transmembrane transport"/>
    <property type="evidence" value="ECO:0007669"/>
    <property type="project" value="TreeGrafter"/>
</dbReference>
<evidence type="ECO:0000313" key="6">
    <source>
        <dbReference type="EMBL" id="MBA2890603.1"/>
    </source>
</evidence>
<protein>
    <submittedName>
        <fullName evidence="6">Arabinogalactan oligomer/maltooligosaccharide transport system substrate-binding protein</fullName>
    </submittedName>
</protein>